<dbReference type="OrthoDB" id="285216at2"/>
<accession>A0A4R5UA47</accession>
<dbReference type="Gene3D" id="3.90.550.10">
    <property type="entry name" value="Spore Coat Polysaccharide Biosynthesis Protein SpsA, Chain A"/>
    <property type="match status" value="1"/>
</dbReference>
<dbReference type="RefSeq" id="WP_133393603.1">
    <property type="nucleotide sequence ID" value="NZ_SMTG01000003.1"/>
</dbReference>
<dbReference type="EMBL" id="SMTG01000003">
    <property type="protein sequence ID" value="TDK31583.1"/>
    <property type="molecule type" value="Genomic_DNA"/>
</dbReference>
<dbReference type="PANTHER" id="PTHR43777:SF1">
    <property type="entry name" value="MOLYBDENUM COFACTOR CYTIDYLYLTRANSFERASE"/>
    <property type="match status" value="1"/>
</dbReference>
<name>A0A4R5UA47_9GAMM</name>
<feature type="domain" description="MobA-like NTP transferase" evidence="2">
    <location>
        <begin position="7"/>
        <end position="168"/>
    </location>
</feature>
<dbReference type="SUPFAM" id="SSF53448">
    <property type="entry name" value="Nucleotide-diphospho-sugar transferases"/>
    <property type="match status" value="1"/>
</dbReference>
<dbReference type="GO" id="GO:0016779">
    <property type="term" value="F:nucleotidyltransferase activity"/>
    <property type="evidence" value="ECO:0007669"/>
    <property type="project" value="UniProtKB-ARBA"/>
</dbReference>
<dbReference type="AlphaFoldDB" id="A0A4R5UA47"/>
<protein>
    <submittedName>
        <fullName evidence="3">Nucleotidyltransferase family protein</fullName>
    </submittedName>
</protein>
<dbReference type="InterPro" id="IPR029044">
    <property type="entry name" value="Nucleotide-diphossugar_trans"/>
</dbReference>
<sequence length="205" mass="21613">MTAAHAAIVLAAGGSTRLGRPKQLLRRDGESLVARVVRLAAETRPCRLVVMLGAYHDAVAAELAPSRHTLELCEVADWREGLAASLFAAAAQLKAHRGPVLVTGIDQPALNALHLRALLDGSRTVRSGCAAVMHGERPGSPAVLSHALFAQVDMLAGDRGFGALLAALPEKDLFQLQAPMLMQDIDTAEDVQQALADGLLDRTGH</sequence>
<dbReference type="Proteomes" id="UP000295543">
    <property type="component" value="Unassembled WGS sequence"/>
</dbReference>
<dbReference type="InterPro" id="IPR025877">
    <property type="entry name" value="MobA-like_NTP_Trfase"/>
</dbReference>
<evidence type="ECO:0000259" key="2">
    <source>
        <dbReference type="Pfam" id="PF12804"/>
    </source>
</evidence>
<keyword evidence="1" id="KW-0460">Magnesium</keyword>
<evidence type="ECO:0000256" key="1">
    <source>
        <dbReference type="ARBA" id="ARBA00022842"/>
    </source>
</evidence>
<reference evidence="3 4" key="1">
    <citation type="submission" date="2019-03" db="EMBL/GenBank/DDBJ databases">
        <title>Luteimonas zhaokaii sp.nov., isolated from the rectal contents of Plateau pika in Yushu, Qinghai Province, China.</title>
        <authorList>
            <person name="Zhang G."/>
        </authorList>
    </citation>
    <scope>NUCLEOTIDE SEQUENCE [LARGE SCALE GENOMIC DNA]</scope>
    <source>
        <strain evidence="3 4">THG-MD21</strain>
    </source>
</reference>
<keyword evidence="4" id="KW-1185">Reference proteome</keyword>
<evidence type="ECO:0000313" key="3">
    <source>
        <dbReference type="EMBL" id="TDK31583.1"/>
    </source>
</evidence>
<keyword evidence="3" id="KW-0808">Transferase</keyword>
<dbReference type="Pfam" id="PF12804">
    <property type="entry name" value="NTP_transf_3"/>
    <property type="match status" value="1"/>
</dbReference>
<dbReference type="PANTHER" id="PTHR43777">
    <property type="entry name" value="MOLYBDENUM COFACTOR CYTIDYLYLTRANSFERASE"/>
    <property type="match status" value="1"/>
</dbReference>
<proteinExistence type="predicted"/>
<organism evidence="3 4">
    <name type="scientific">Luteimonas terrae</name>
    <dbReference type="NCBI Taxonomy" id="1530191"/>
    <lineage>
        <taxon>Bacteria</taxon>
        <taxon>Pseudomonadati</taxon>
        <taxon>Pseudomonadota</taxon>
        <taxon>Gammaproteobacteria</taxon>
        <taxon>Lysobacterales</taxon>
        <taxon>Lysobacteraceae</taxon>
        <taxon>Luteimonas</taxon>
    </lineage>
</organism>
<comment type="caution">
    <text evidence="3">The sequence shown here is derived from an EMBL/GenBank/DDBJ whole genome shotgun (WGS) entry which is preliminary data.</text>
</comment>
<evidence type="ECO:0000313" key="4">
    <source>
        <dbReference type="Proteomes" id="UP000295543"/>
    </source>
</evidence>
<gene>
    <name evidence="3" type="ORF">E2F49_09055</name>
</gene>